<dbReference type="InterPro" id="IPR013752">
    <property type="entry name" value="KPA_reductase"/>
</dbReference>
<dbReference type="Gene3D" id="3.40.50.720">
    <property type="entry name" value="NAD(P)-binding Rossmann-like Domain"/>
    <property type="match status" value="1"/>
</dbReference>
<dbReference type="EMBL" id="BOMS01000009">
    <property type="protein sequence ID" value="GIE64438.1"/>
    <property type="molecule type" value="Genomic_DNA"/>
</dbReference>
<gene>
    <name evidence="7" type="ORF">Apa02nite_005460</name>
</gene>
<dbReference type="EC" id="1.1.1.169" evidence="4"/>
<dbReference type="InterPro" id="IPR008927">
    <property type="entry name" value="6-PGluconate_DH-like_C_sf"/>
</dbReference>
<comment type="pathway">
    <text evidence="4">Cofactor biosynthesis; (R)-pantothenate biosynthesis; (R)-pantoate from 3-methyl-2-oxobutanoate: step 2/2.</text>
</comment>
<dbReference type="Proteomes" id="UP000624709">
    <property type="component" value="Unassembled WGS sequence"/>
</dbReference>
<evidence type="ECO:0000256" key="2">
    <source>
        <dbReference type="ARBA" id="ARBA00022857"/>
    </source>
</evidence>
<accession>A0ABQ4B189</accession>
<dbReference type="InterPro" id="IPR003710">
    <property type="entry name" value="ApbA"/>
</dbReference>
<dbReference type="NCBIfam" id="TIGR00745">
    <property type="entry name" value="apbA_panE"/>
    <property type="match status" value="1"/>
</dbReference>
<comment type="similarity">
    <text evidence="1 4">Belongs to the ketopantoate reductase family.</text>
</comment>
<dbReference type="PANTHER" id="PTHR21708:SF26">
    <property type="entry name" value="2-DEHYDROPANTOATE 2-REDUCTASE"/>
    <property type="match status" value="1"/>
</dbReference>
<evidence type="ECO:0000313" key="8">
    <source>
        <dbReference type="Proteomes" id="UP000624709"/>
    </source>
</evidence>
<sequence length="310" mass="32040">MSPDPFRIAVLGCGAIGSLYAAHLARVPGVEVWAVDPWRDHVEAIAAGGLTVTGQAAFTAPVHALTSADGLPPCALGIVATKSLHTRAAVTAARHALADAAVVSVQNGIGNEELIAEVVPRVIRGTIVTAGAVTAPGTVRYDAPGDSWFGPFEPQPAYPGEIGVLAGLLSEGGLRSHAVDDARGPQWTKVVFNAATSPLAALTGLTVGQVCTEPALRTQVEILIVEARAVCRAAGIALTSDPAEAVEEAIREAFGHRPSMLQDVLARRPTEIDVLNGGIADEGRRVGVPTPAHDAMVALVHGLERSWTSR</sequence>
<dbReference type="PANTHER" id="PTHR21708">
    <property type="entry name" value="PROBABLE 2-DEHYDROPANTOATE 2-REDUCTASE"/>
    <property type="match status" value="1"/>
</dbReference>
<dbReference type="InterPro" id="IPR051402">
    <property type="entry name" value="KPR-Related"/>
</dbReference>
<dbReference type="InterPro" id="IPR036291">
    <property type="entry name" value="NAD(P)-bd_dom_sf"/>
</dbReference>
<evidence type="ECO:0000313" key="7">
    <source>
        <dbReference type="EMBL" id="GIE64438.1"/>
    </source>
</evidence>
<dbReference type="SUPFAM" id="SSF51735">
    <property type="entry name" value="NAD(P)-binding Rossmann-fold domains"/>
    <property type="match status" value="1"/>
</dbReference>
<evidence type="ECO:0000256" key="1">
    <source>
        <dbReference type="ARBA" id="ARBA00007870"/>
    </source>
</evidence>
<organism evidence="7 8">
    <name type="scientific">Actinoplanes palleronii</name>
    <dbReference type="NCBI Taxonomy" id="113570"/>
    <lineage>
        <taxon>Bacteria</taxon>
        <taxon>Bacillati</taxon>
        <taxon>Actinomycetota</taxon>
        <taxon>Actinomycetes</taxon>
        <taxon>Micromonosporales</taxon>
        <taxon>Micromonosporaceae</taxon>
        <taxon>Actinoplanes</taxon>
    </lineage>
</organism>
<comment type="function">
    <text evidence="4">Catalyzes the NADPH-dependent reduction of ketopantoate into pantoic acid.</text>
</comment>
<evidence type="ECO:0000256" key="3">
    <source>
        <dbReference type="ARBA" id="ARBA00023002"/>
    </source>
</evidence>
<keyword evidence="2 4" id="KW-0521">NADP</keyword>
<dbReference type="InterPro" id="IPR013332">
    <property type="entry name" value="KPR_N"/>
</dbReference>
<protein>
    <recommendedName>
        <fullName evidence="4">2-dehydropantoate 2-reductase</fullName>
        <ecNumber evidence="4">1.1.1.169</ecNumber>
    </recommendedName>
    <alternativeName>
        <fullName evidence="4">Ketopantoate reductase</fullName>
    </alternativeName>
</protein>
<feature type="domain" description="Ketopantoate reductase N-terminal" evidence="5">
    <location>
        <begin position="8"/>
        <end position="153"/>
    </location>
</feature>
<reference evidence="7 8" key="1">
    <citation type="submission" date="2021-01" db="EMBL/GenBank/DDBJ databases">
        <title>Whole genome shotgun sequence of Actinoplanes palleronii NBRC 14916.</title>
        <authorList>
            <person name="Komaki H."/>
            <person name="Tamura T."/>
        </authorList>
    </citation>
    <scope>NUCLEOTIDE SEQUENCE [LARGE SCALE GENOMIC DNA]</scope>
    <source>
        <strain evidence="7 8">NBRC 14916</strain>
    </source>
</reference>
<comment type="caution">
    <text evidence="7">The sequence shown here is derived from an EMBL/GenBank/DDBJ whole genome shotgun (WGS) entry which is preliminary data.</text>
</comment>
<keyword evidence="4" id="KW-0566">Pantothenate biosynthesis</keyword>
<evidence type="ECO:0000256" key="4">
    <source>
        <dbReference type="RuleBase" id="RU362068"/>
    </source>
</evidence>
<dbReference type="SUPFAM" id="SSF48179">
    <property type="entry name" value="6-phosphogluconate dehydrogenase C-terminal domain-like"/>
    <property type="match status" value="1"/>
</dbReference>
<keyword evidence="3 4" id="KW-0560">Oxidoreductase</keyword>
<dbReference type="InterPro" id="IPR013328">
    <property type="entry name" value="6PGD_dom2"/>
</dbReference>
<dbReference type="Pfam" id="PF08546">
    <property type="entry name" value="ApbA_C"/>
    <property type="match status" value="1"/>
</dbReference>
<evidence type="ECO:0000259" key="5">
    <source>
        <dbReference type="Pfam" id="PF02558"/>
    </source>
</evidence>
<proteinExistence type="inferred from homology"/>
<dbReference type="RefSeq" id="WP_203823668.1">
    <property type="nucleotide sequence ID" value="NZ_BAAATY010000005.1"/>
</dbReference>
<comment type="catalytic activity">
    <reaction evidence="4">
        <text>(R)-pantoate + NADP(+) = 2-dehydropantoate + NADPH + H(+)</text>
        <dbReference type="Rhea" id="RHEA:16233"/>
        <dbReference type="ChEBI" id="CHEBI:11561"/>
        <dbReference type="ChEBI" id="CHEBI:15378"/>
        <dbReference type="ChEBI" id="CHEBI:15980"/>
        <dbReference type="ChEBI" id="CHEBI:57783"/>
        <dbReference type="ChEBI" id="CHEBI:58349"/>
        <dbReference type="EC" id="1.1.1.169"/>
    </reaction>
</comment>
<evidence type="ECO:0000259" key="6">
    <source>
        <dbReference type="Pfam" id="PF08546"/>
    </source>
</evidence>
<keyword evidence="8" id="KW-1185">Reference proteome</keyword>
<feature type="domain" description="Ketopantoate reductase C-terminal" evidence="6">
    <location>
        <begin position="183"/>
        <end position="304"/>
    </location>
</feature>
<dbReference type="Gene3D" id="1.10.1040.10">
    <property type="entry name" value="N-(1-d-carboxylethyl)-l-norvaline Dehydrogenase, domain 2"/>
    <property type="match status" value="1"/>
</dbReference>
<name>A0ABQ4B189_9ACTN</name>
<dbReference type="Pfam" id="PF02558">
    <property type="entry name" value="ApbA"/>
    <property type="match status" value="1"/>
</dbReference>